<dbReference type="InterPro" id="IPR016166">
    <property type="entry name" value="FAD-bd_PCMH"/>
</dbReference>
<proteinExistence type="predicted"/>
<keyword evidence="4" id="KW-1185">Reference proteome</keyword>
<dbReference type="Proteomes" id="UP001606300">
    <property type="component" value="Unassembled WGS sequence"/>
</dbReference>
<dbReference type="SMART" id="SM01092">
    <property type="entry name" value="CO_deh_flav_C"/>
    <property type="match status" value="1"/>
</dbReference>
<dbReference type="Pfam" id="PF00941">
    <property type="entry name" value="FAD_binding_5"/>
    <property type="match status" value="1"/>
</dbReference>
<comment type="caution">
    <text evidence="3">The sequence shown here is derived from an EMBL/GenBank/DDBJ whole genome shotgun (WGS) entry which is preliminary data.</text>
</comment>
<keyword evidence="1" id="KW-0285">Flavoprotein</keyword>
<organism evidence="3 4">
    <name type="scientific">Pelomonas dachongensis</name>
    <dbReference type="NCBI Taxonomy" id="3299029"/>
    <lineage>
        <taxon>Bacteria</taxon>
        <taxon>Pseudomonadati</taxon>
        <taxon>Pseudomonadota</taxon>
        <taxon>Betaproteobacteria</taxon>
        <taxon>Burkholderiales</taxon>
        <taxon>Sphaerotilaceae</taxon>
        <taxon>Roseateles</taxon>
    </lineage>
</organism>
<dbReference type="Gene3D" id="3.30.390.50">
    <property type="entry name" value="CO dehydrogenase flavoprotein, C-terminal domain"/>
    <property type="match status" value="1"/>
</dbReference>
<dbReference type="PANTHER" id="PTHR42659:SF1">
    <property type="entry name" value="OXIDOREDUCTASE"/>
    <property type="match status" value="1"/>
</dbReference>
<dbReference type="InterPro" id="IPR016167">
    <property type="entry name" value="FAD-bd_PCMH_sub1"/>
</dbReference>
<accession>A0ABW7EFL9</accession>
<dbReference type="SUPFAM" id="SSF56176">
    <property type="entry name" value="FAD-binding/transporter-associated domain-like"/>
    <property type="match status" value="1"/>
</dbReference>
<dbReference type="RefSeq" id="WP_394468391.1">
    <property type="nucleotide sequence ID" value="NZ_JBIGHY010000001.1"/>
</dbReference>
<dbReference type="InterPro" id="IPR002346">
    <property type="entry name" value="Mopterin_DH_FAD-bd"/>
</dbReference>
<evidence type="ECO:0000256" key="1">
    <source>
        <dbReference type="ARBA" id="ARBA00022827"/>
    </source>
</evidence>
<dbReference type="InterPro" id="IPR036683">
    <property type="entry name" value="CO_DH_flav_C_dom_sf"/>
</dbReference>
<dbReference type="InterPro" id="IPR005107">
    <property type="entry name" value="CO_DH_flav_C"/>
</dbReference>
<reference evidence="3 4" key="1">
    <citation type="submission" date="2024-09" db="EMBL/GenBank/DDBJ databases">
        <title>Novel species of the genus Pelomonas and Roseateles isolated from streams.</title>
        <authorList>
            <person name="Lu H."/>
        </authorList>
    </citation>
    <scope>NUCLEOTIDE SEQUENCE [LARGE SCALE GENOMIC DNA]</scope>
    <source>
        <strain evidence="3 4">DC23W</strain>
    </source>
</reference>
<evidence type="ECO:0000313" key="3">
    <source>
        <dbReference type="EMBL" id="MFG6412281.1"/>
    </source>
</evidence>
<feature type="domain" description="FAD-binding PCMH-type" evidence="2">
    <location>
        <begin position="1"/>
        <end position="229"/>
    </location>
</feature>
<dbReference type="PROSITE" id="PS51387">
    <property type="entry name" value="FAD_PCMH"/>
    <property type="match status" value="1"/>
</dbReference>
<dbReference type="EMBL" id="JBIGHY010000001">
    <property type="protein sequence ID" value="MFG6412281.1"/>
    <property type="molecule type" value="Genomic_DNA"/>
</dbReference>
<dbReference type="PANTHER" id="PTHR42659">
    <property type="entry name" value="XANTHINE DEHYDROGENASE SUBUNIT C-RELATED"/>
    <property type="match status" value="1"/>
</dbReference>
<dbReference type="InterPro" id="IPR051312">
    <property type="entry name" value="Diverse_Substr_Oxidored"/>
</dbReference>
<evidence type="ECO:0000259" key="2">
    <source>
        <dbReference type="PROSITE" id="PS51387"/>
    </source>
</evidence>
<dbReference type="Gene3D" id="3.30.465.10">
    <property type="match status" value="2"/>
</dbReference>
<dbReference type="SUPFAM" id="SSF55447">
    <property type="entry name" value="CO dehydrogenase flavoprotein C-terminal domain-like"/>
    <property type="match status" value="1"/>
</dbReference>
<dbReference type="InterPro" id="IPR016169">
    <property type="entry name" value="FAD-bd_PCMH_sub2"/>
</dbReference>
<sequence>MNEFDFVRARSPEHAVQLMSAVHEDAAVRTAPRYLAGGTNVVDLWREGVMQPRSMVDISRLRLADITDGPDGGIRLGALATNAATANHPLVRSRLPLLRSAILAGASPQIRNRATNGGNLLQRTRCLYFYDTQVPCNKRELGSGCPAVHGLARQHAILGASDVCVATHPSDMCVALAALDATVAVIGPDGLRAIPFDELHRLPGDRPDLDTTLDPAELITHIDIPANRWRANSCYLKLRERASYAFALVSVAAALDLNDDGTIADARVALGGVAHKPWRNRDAERLLVGQRPSSEAFGRCAARILDDARACGGAEVPGAPPGNSFKIPLAARAIVRALEMALAGVATNTGEDAFRALGAASASLSQGAAR</sequence>
<dbReference type="Pfam" id="PF03450">
    <property type="entry name" value="CO_deh_flav_C"/>
    <property type="match status" value="1"/>
</dbReference>
<dbReference type="Gene3D" id="3.30.43.10">
    <property type="entry name" value="Uridine Diphospho-n-acetylenolpyruvylglucosamine Reductase, domain 2"/>
    <property type="match status" value="1"/>
</dbReference>
<evidence type="ECO:0000313" key="4">
    <source>
        <dbReference type="Proteomes" id="UP001606300"/>
    </source>
</evidence>
<dbReference type="InterPro" id="IPR036318">
    <property type="entry name" value="FAD-bd_PCMH-like_sf"/>
</dbReference>
<name>A0ABW7EFL9_9BURK</name>
<gene>
    <name evidence="3" type="ORF">ACG02S_00065</name>
</gene>
<keyword evidence="1" id="KW-0274">FAD</keyword>
<protein>
    <submittedName>
        <fullName evidence="3">FAD binding domain-containing protein</fullName>
    </submittedName>
</protein>